<comment type="caution">
    <text evidence="4">The sequence shown here is derived from an EMBL/GenBank/DDBJ whole genome shotgun (WGS) entry which is preliminary data.</text>
</comment>
<reference evidence="5" key="1">
    <citation type="journal article" date="2016" name="Genome Announc.">
        <title>Draft genome sequence of Aspergillus niger strain An76.</title>
        <authorList>
            <person name="Gong W."/>
            <person name="Cheng Z."/>
            <person name="Zhang H."/>
            <person name="Liu L."/>
            <person name="Gao P."/>
            <person name="Wang L."/>
        </authorList>
    </citation>
    <scope>NUCLEOTIDE SEQUENCE [LARGE SCALE GENOMIC DNA]</scope>
    <source>
        <strain evidence="5">An76</strain>
    </source>
</reference>
<dbReference type="GO" id="GO:0016746">
    <property type="term" value="F:acyltransferase activity"/>
    <property type="evidence" value="ECO:0007669"/>
    <property type="project" value="UniProtKB-KW"/>
</dbReference>
<dbReference type="PANTHER" id="PTHR31896">
    <property type="entry name" value="FAMILY REGULATORY PROTEIN, PUTATIVE (AFU_ORTHOLOGUE AFUA_3G14730)-RELATED"/>
    <property type="match status" value="1"/>
</dbReference>
<dbReference type="AlphaFoldDB" id="A0A100ISC9"/>
<feature type="domain" description="Trichothecene 3-O-acetyltransferase-like N-terminal" evidence="3">
    <location>
        <begin position="33"/>
        <end position="186"/>
    </location>
</feature>
<dbReference type="Gene3D" id="3.30.559.10">
    <property type="entry name" value="Chloramphenicol acetyltransferase-like domain"/>
    <property type="match status" value="2"/>
</dbReference>
<keyword evidence="2" id="KW-0012">Acyltransferase</keyword>
<proteinExistence type="predicted"/>
<dbReference type="InterPro" id="IPR023213">
    <property type="entry name" value="CAT-like_dom_sf"/>
</dbReference>
<protein>
    <submittedName>
        <fullName evidence="4">Trichothecene 3-O-acetyltransferase</fullName>
    </submittedName>
</protein>
<dbReference type="PANTHER" id="PTHR31896:SF64">
    <property type="entry name" value="TRICHOTHECENE 3-O-ACETYLTRANSFERASE"/>
    <property type="match status" value="1"/>
</dbReference>
<dbReference type="VEuPathDB" id="FungiDB:ASPNIDRAFT2_1133044"/>
<dbReference type="Pfam" id="PF22664">
    <property type="entry name" value="TRI-like_N"/>
    <property type="match status" value="1"/>
</dbReference>
<evidence type="ECO:0000259" key="3">
    <source>
        <dbReference type="Pfam" id="PF22664"/>
    </source>
</evidence>
<dbReference type="OMA" id="YMGQMGY"/>
<dbReference type="InterPro" id="IPR054710">
    <property type="entry name" value="Tri101-like_N"/>
</dbReference>
<dbReference type="EMBL" id="BCMY01000021">
    <property type="protein sequence ID" value="GAQ46434.1"/>
    <property type="molecule type" value="Genomic_DNA"/>
</dbReference>
<gene>
    <name evidence="4" type="ORF">ABL_09095</name>
</gene>
<dbReference type="VEuPathDB" id="FungiDB:ATCC64974_39780"/>
<evidence type="ECO:0000313" key="5">
    <source>
        <dbReference type="Proteomes" id="UP000068243"/>
    </source>
</evidence>
<dbReference type="VEuPathDB" id="FungiDB:An12g00930"/>
<dbReference type="VEuPathDB" id="FungiDB:M747DRAFT_350709"/>
<organism evidence="4 5">
    <name type="scientific">Aspergillus niger</name>
    <dbReference type="NCBI Taxonomy" id="5061"/>
    <lineage>
        <taxon>Eukaryota</taxon>
        <taxon>Fungi</taxon>
        <taxon>Dikarya</taxon>
        <taxon>Ascomycota</taxon>
        <taxon>Pezizomycotina</taxon>
        <taxon>Eurotiomycetes</taxon>
        <taxon>Eurotiomycetidae</taxon>
        <taxon>Eurotiales</taxon>
        <taxon>Aspergillaceae</taxon>
        <taxon>Aspergillus</taxon>
        <taxon>Aspergillus subgen. Circumdati</taxon>
    </lineage>
</organism>
<dbReference type="Proteomes" id="UP000068243">
    <property type="component" value="Unassembled WGS sequence"/>
</dbReference>
<dbReference type="InterPro" id="IPR051283">
    <property type="entry name" value="Sec_Metabolite_Acyltrans"/>
</dbReference>
<keyword evidence="1 4" id="KW-0808">Transferase</keyword>
<accession>A0A100ISC9</accession>
<evidence type="ECO:0000256" key="2">
    <source>
        <dbReference type="ARBA" id="ARBA00023315"/>
    </source>
</evidence>
<evidence type="ECO:0000313" key="4">
    <source>
        <dbReference type="EMBL" id="GAQ46434.1"/>
    </source>
</evidence>
<dbReference type="OrthoDB" id="1862401at2759"/>
<evidence type="ECO:0000256" key="1">
    <source>
        <dbReference type="ARBA" id="ARBA00022679"/>
    </source>
</evidence>
<name>A0A100ISC9_ASPNG</name>
<sequence length="468" mass="52878">MTRPRRATKKEPSRYEDLSRYEDVLGQLPMLQVYTHILLLFSMPEGITRDDIVSDLISAVALIREKVPWMAGKVINVDKSPGNSGRYVVVPCPAPDRLIEVKDVSHELPPYQEIQRLKAPNYLLDSSLLALTTAFPQRFEDSEEDPSRVIRLQANFVEGGVLIDFATQHNMTDGGGVFGFARLVAQAMRGEKFSDDLLEKINCDRRNVVPLLRPDEPMLDHSHYLLPPSTDVQLVECPEPAQWHVVRLAAAKVTELKTWATPPPEESDPEVLFTTGDDAISAFFWKKLTMMRHQRRSTPDTRSRFSRAMDGRKVLGVPAEYMGDLVHNVATWLTIGELIDLPLHAIAFHLRREVNRANTAYHVRSFATFIAQQPDKSVITYGGAFNPDTDVGMSSLSRADIMHHEFGILGRPDFVRRPNFSGNVVPGLLYIFPMRPEGDLDMLVCLTDADMEALRHDPEWNHVVEYIG</sequence>